<dbReference type="InterPro" id="IPR011545">
    <property type="entry name" value="DEAD/DEAH_box_helicase_dom"/>
</dbReference>
<comment type="caution">
    <text evidence="4">The sequence shown here is derived from an EMBL/GenBank/DDBJ whole genome shotgun (WGS) entry which is preliminary data.</text>
</comment>
<sequence length="587" mass="65876">MAYAAKHSLGIDFKHTGRTFRLAKTENRDTWFIAMHPKPSVTCEDSRPHHNVTQGLAADNGMLKERATCLAAYITDTFKDPMLIGHWVEPKLEWETHEPPPGADEDSSEDKNSEYSDEDVSMEYHEEIPDSDEDVDMDDSTSSQCQTNRVPSSRTWRVSTGEDSHRHRRRGYRGRRAACLAAQDQVGKIETNFASRIKSLTHLIKCELKQTRGCANDARENADRHRPENLRKSRSLTEEEPHELDHESHHDSKGAAVMCDSPHVNCHDLFDMVRRFPPYDDILNLSVLPSKWLGVGRFVRSPTSDNLSCEEVAATQSGGQFFTLVLVAAEDKSKNWSVRLSALRPILSSGTEPSGKPWKLGLADLASVAYKSPEQEQALERIMNDADPALVVVLPTGGGKSLLFTAPACLEYSSMTIVVVPYRQLITETVNDAVARGIEAMEWTPLLQAPVDLVVVSADNLTDQFFHYTTLMTEKGWLRRVFLDECHLAITAHSWRPKLTRLPKLRSISAPTIMLTATLPLHMERELKETMLLVQDLCWLIRASTARKSFRYMVKSTVADGKLIEEAIKVCQGTNGRIAARGQDDLS</sequence>
<dbReference type="Proteomes" id="UP000732380">
    <property type="component" value="Unassembled WGS sequence"/>
</dbReference>
<protein>
    <recommendedName>
        <fullName evidence="3">Helicase ATP-binding domain-containing protein</fullName>
    </recommendedName>
</protein>
<gene>
    <name evidence="4" type="ORF">E4U13_001989</name>
</gene>
<dbReference type="GO" id="GO:0005737">
    <property type="term" value="C:cytoplasm"/>
    <property type="evidence" value="ECO:0007669"/>
    <property type="project" value="TreeGrafter"/>
</dbReference>
<dbReference type="SMART" id="SM00487">
    <property type="entry name" value="DEXDc"/>
    <property type="match status" value="1"/>
</dbReference>
<dbReference type="Gene3D" id="3.40.50.300">
    <property type="entry name" value="P-loop containing nucleotide triphosphate hydrolases"/>
    <property type="match status" value="1"/>
</dbReference>
<organism evidence="4 5">
    <name type="scientific">Claviceps humidiphila</name>
    <dbReference type="NCBI Taxonomy" id="1294629"/>
    <lineage>
        <taxon>Eukaryota</taxon>
        <taxon>Fungi</taxon>
        <taxon>Dikarya</taxon>
        <taxon>Ascomycota</taxon>
        <taxon>Pezizomycotina</taxon>
        <taxon>Sordariomycetes</taxon>
        <taxon>Hypocreomycetidae</taxon>
        <taxon>Hypocreales</taxon>
        <taxon>Clavicipitaceae</taxon>
        <taxon>Claviceps</taxon>
    </lineage>
</organism>
<dbReference type="GO" id="GO:0009378">
    <property type="term" value="F:four-way junction helicase activity"/>
    <property type="evidence" value="ECO:0007669"/>
    <property type="project" value="TreeGrafter"/>
</dbReference>
<dbReference type="InterPro" id="IPR014001">
    <property type="entry name" value="Helicase_ATP-bd"/>
</dbReference>
<dbReference type="Pfam" id="PF00270">
    <property type="entry name" value="DEAD"/>
    <property type="match status" value="1"/>
</dbReference>
<feature type="region of interest" description="Disordered" evidence="2">
    <location>
        <begin position="94"/>
        <end position="170"/>
    </location>
</feature>
<name>A0A9P7TUS9_9HYPO</name>
<feature type="domain" description="Helicase ATP-binding" evidence="3">
    <location>
        <begin position="381"/>
        <end position="537"/>
    </location>
</feature>
<reference evidence="4 5" key="1">
    <citation type="journal article" date="2020" name="bioRxiv">
        <title>Whole genome comparisons of ergot fungi reveals the divergence and evolution of species within the genus Claviceps are the result of varying mechanisms driving genome evolution and host range expansion.</title>
        <authorList>
            <person name="Wyka S.A."/>
            <person name="Mondo S.J."/>
            <person name="Liu M."/>
            <person name="Dettman J."/>
            <person name="Nalam V."/>
            <person name="Broders K.D."/>
        </authorList>
    </citation>
    <scope>NUCLEOTIDE SEQUENCE [LARGE SCALE GENOMIC DNA]</scope>
    <source>
        <strain evidence="4 5">LM576</strain>
    </source>
</reference>
<feature type="compositionally biased region" description="Acidic residues" evidence="2">
    <location>
        <begin position="129"/>
        <end position="139"/>
    </location>
</feature>
<accession>A0A9P7TUS9</accession>
<evidence type="ECO:0000256" key="1">
    <source>
        <dbReference type="ARBA" id="ARBA00005446"/>
    </source>
</evidence>
<comment type="similarity">
    <text evidence="1">Belongs to the helicase family. RecQ subfamily.</text>
</comment>
<evidence type="ECO:0000259" key="3">
    <source>
        <dbReference type="PROSITE" id="PS51192"/>
    </source>
</evidence>
<dbReference type="InterPro" id="IPR027417">
    <property type="entry name" value="P-loop_NTPase"/>
</dbReference>
<feature type="compositionally biased region" description="Basic and acidic residues" evidence="2">
    <location>
        <begin position="217"/>
        <end position="253"/>
    </location>
</feature>
<evidence type="ECO:0000313" key="5">
    <source>
        <dbReference type="Proteomes" id="UP000732380"/>
    </source>
</evidence>
<proteinExistence type="inferred from homology"/>
<evidence type="ECO:0000313" key="4">
    <source>
        <dbReference type="EMBL" id="KAG6116260.1"/>
    </source>
</evidence>
<dbReference type="GO" id="GO:0043138">
    <property type="term" value="F:3'-5' DNA helicase activity"/>
    <property type="evidence" value="ECO:0007669"/>
    <property type="project" value="TreeGrafter"/>
</dbReference>
<feature type="compositionally biased region" description="Polar residues" evidence="2">
    <location>
        <begin position="144"/>
        <end position="158"/>
    </location>
</feature>
<keyword evidence="5" id="KW-1185">Reference proteome</keyword>
<dbReference type="PANTHER" id="PTHR13710:SF154">
    <property type="entry name" value="RECQ HELICASE, PUTATIVE (AFU_ORTHOLOGUE AFUA_6G14720)-RELATED"/>
    <property type="match status" value="1"/>
</dbReference>
<dbReference type="PANTHER" id="PTHR13710">
    <property type="entry name" value="DNA HELICASE RECQ FAMILY MEMBER"/>
    <property type="match status" value="1"/>
</dbReference>
<dbReference type="GO" id="GO:0003676">
    <property type="term" value="F:nucleic acid binding"/>
    <property type="evidence" value="ECO:0007669"/>
    <property type="project" value="InterPro"/>
</dbReference>
<dbReference type="AlphaFoldDB" id="A0A9P7TUS9"/>
<dbReference type="PROSITE" id="PS51192">
    <property type="entry name" value="HELICASE_ATP_BIND_1"/>
    <property type="match status" value="1"/>
</dbReference>
<feature type="region of interest" description="Disordered" evidence="2">
    <location>
        <begin position="215"/>
        <end position="253"/>
    </location>
</feature>
<dbReference type="SUPFAM" id="SSF52540">
    <property type="entry name" value="P-loop containing nucleoside triphosphate hydrolases"/>
    <property type="match status" value="1"/>
</dbReference>
<dbReference type="GO" id="GO:0005694">
    <property type="term" value="C:chromosome"/>
    <property type="evidence" value="ECO:0007669"/>
    <property type="project" value="TreeGrafter"/>
</dbReference>
<dbReference type="GO" id="GO:0005524">
    <property type="term" value="F:ATP binding"/>
    <property type="evidence" value="ECO:0007669"/>
    <property type="project" value="InterPro"/>
</dbReference>
<dbReference type="EMBL" id="SRQM01000183">
    <property type="protein sequence ID" value="KAG6116260.1"/>
    <property type="molecule type" value="Genomic_DNA"/>
</dbReference>
<dbReference type="GO" id="GO:0000724">
    <property type="term" value="P:double-strand break repair via homologous recombination"/>
    <property type="evidence" value="ECO:0007669"/>
    <property type="project" value="TreeGrafter"/>
</dbReference>
<evidence type="ECO:0000256" key="2">
    <source>
        <dbReference type="SAM" id="MobiDB-lite"/>
    </source>
</evidence>